<dbReference type="EMBL" id="AZMM01018707">
    <property type="protein sequence ID" value="ETJ17909.1"/>
    <property type="molecule type" value="Genomic_DNA"/>
</dbReference>
<feature type="non-terminal residue" evidence="1">
    <location>
        <position position="32"/>
    </location>
</feature>
<reference evidence="1" key="1">
    <citation type="submission" date="2013-12" db="EMBL/GenBank/DDBJ databases">
        <title>A Varibaculum cambriense genome reconstructed from a premature infant gut community with otherwise low bacterial novelty that shifts toward anaerobic metabolism during the third week of life.</title>
        <authorList>
            <person name="Brown C.T."/>
            <person name="Sharon I."/>
            <person name="Thomas B.C."/>
            <person name="Castelle C.J."/>
            <person name="Morowitz M.J."/>
            <person name="Banfield J.F."/>
        </authorList>
    </citation>
    <scope>NUCLEOTIDE SEQUENCE</scope>
</reference>
<sequence>MKKLNQIHVIINAKFNVEPSIVDTPLLQIELN</sequence>
<accession>W1WNA6</accession>
<name>W1WNA6_9ZZZZ</name>
<proteinExistence type="predicted"/>
<evidence type="ECO:0000313" key="1">
    <source>
        <dbReference type="EMBL" id="ETJ17909.1"/>
    </source>
</evidence>
<dbReference type="AlphaFoldDB" id="W1WNA6"/>
<gene>
    <name evidence="1" type="ORF">Q604_UNBC18707G0002</name>
</gene>
<protein>
    <submittedName>
        <fullName evidence="1">Dynamin family protein</fullName>
    </submittedName>
</protein>
<organism evidence="1">
    <name type="scientific">human gut metagenome</name>
    <dbReference type="NCBI Taxonomy" id="408170"/>
    <lineage>
        <taxon>unclassified sequences</taxon>
        <taxon>metagenomes</taxon>
        <taxon>organismal metagenomes</taxon>
    </lineage>
</organism>
<comment type="caution">
    <text evidence="1">The sequence shown here is derived from an EMBL/GenBank/DDBJ whole genome shotgun (WGS) entry which is preliminary data.</text>
</comment>